<dbReference type="Gene3D" id="1.10.10.60">
    <property type="entry name" value="Homeodomain-like"/>
    <property type="match status" value="1"/>
</dbReference>
<evidence type="ECO:0000259" key="3">
    <source>
        <dbReference type="PROSITE" id="PS50977"/>
    </source>
</evidence>
<evidence type="ECO:0000313" key="4">
    <source>
        <dbReference type="EMBL" id="SIO05278.1"/>
    </source>
</evidence>
<dbReference type="InterPro" id="IPR001647">
    <property type="entry name" value="HTH_TetR"/>
</dbReference>
<feature type="domain" description="HTH tetR-type" evidence="3">
    <location>
        <begin position="1"/>
        <end position="60"/>
    </location>
</feature>
<dbReference type="STRING" id="28230.SAMN05878443_1145"/>
<dbReference type="AlphaFoldDB" id="A0A1N6GCP2"/>
<evidence type="ECO:0000313" key="5">
    <source>
        <dbReference type="Proteomes" id="UP000184758"/>
    </source>
</evidence>
<reference evidence="5" key="1">
    <citation type="submission" date="2016-11" db="EMBL/GenBank/DDBJ databases">
        <authorList>
            <person name="Varghese N."/>
            <person name="Submissions S."/>
        </authorList>
    </citation>
    <scope>NUCLEOTIDE SEQUENCE [LARGE SCALE GENOMIC DNA]</scope>
    <source>
        <strain evidence="5">313</strain>
    </source>
</reference>
<dbReference type="PANTHER" id="PTHR43479:SF11">
    <property type="entry name" value="ACREF_ENVCD OPERON REPRESSOR-RELATED"/>
    <property type="match status" value="1"/>
</dbReference>
<dbReference type="OrthoDB" id="509229at2"/>
<dbReference type="InterPro" id="IPR050624">
    <property type="entry name" value="HTH-type_Tx_Regulator"/>
</dbReference>
<dbReference type="Pfam" id="PF00440">
    <property type="entry name" value="TetR_N"/>
    <property type="match status" value="1"/>
</dbReference>
<dbReference type="InterPro" id="IPR009057">
    <property type="entry name" value="Homeodomain-like_sf"/>
</dbReference>
<dbReference type="Proteomes" id="UP000184758">
    <property type="component" value="Unassembled WGS sequence"/>
</dbReference>
<dbReference type="PANTHER" id="PTHR43479">
    <property type="entry name" value="ACREF/ENVCD OPERON REPRESSOR-RELATED"/>
    <property type="match status" value="1"/>
</dbReference>
<gene>
    <name evidence="4" type="ORF">SAMN05878443_1145</name>
</gene>
<keyword evidence="5" id="KW-1185">Reference proteome</keyword>
<dbReference type="EMBL" id="FSRN01000001">
    <property type="protein sequence ID" value="SIO05278.1"/>
    <property type="molecule type" value="Genomic_DNA"/>
</dbReference>
<accession>A0A1N6GCP2</accession>
<dbReference type="Gene3D" id="1.10.357.10">
    <property type="entry name" value="Tetracycline Repressor, domain 2"/>
    <property type="match status" value="1"/>
</dbReference>
<dbReference type="PRINTS" id="PR00455">
    <property type="entry name" value="HTHTETR"/>
</dbReference>
<feature type="DNA-binding region" description="H-T-H motif" evidence="2">
    <location>
        <begin position="23"/>
        <end position="42"/>
    </location>
</feature>
<evidence type="ECO:0000256" key="2">
    <source>
        <dbReference type="PROSITE-ProRule" id="PRU00335"/>
    </source>
</evidence>
<evidence type="ECO:0000256" key="1">
    <source>
        <dbReference type="ARBA" id="ARBA00023125"/>
    </source>
</evidence>
<name>A0A1N6GCP2_9LACT</name>
<dbReference type="SUPFAM" id="SSF46689">
    <property type="entry name" value="Homeodomain-like"/>
    <property type="match status" value="1"/>
</dbReference>
<sequence length="185" mass="21699">METKKKIIDATFGLFAEKGMEFSLNEVANIVGIKKASIYAHFPSKEELLYQLFNQEIEEYFTVVESQSKSLKEFFLGILNYYNSSRKKLLFWKRLLLFPPDTMDSEIRQKIIDLSEQRFKKVKELISSSSSPNDNKEQNDDLLTVMFLSVIHGLLSSEIIYSKLNIKSSYEKEWKILENMLKKEE</sequence>
<dbReference type="PROSITE" id="PS50977">
    <property type="entry name" value="HTH_TETR_2"/>
    <property type="match status" value="1"/>
</dbReference>
<organism evidence="4 5">
    <name type="scientific">Carnobacterium alterfunditum</name>
    <dbReference type="NCBI Taxonomy" id="28230"/>
    <lineage>
        <taxon>Bacteria</taxon>
        <taxon>Bacillati</taxon>
        <taxon>Bacillota</taxon>
        <taxon>Bacilli</taxon>
        <taxon>Lactobacillales</taxon>
        <taxon>Carnobacteriaceae</taxon>
        <taxon>Carnobacterium</taxon>
    </lineage>
</organism>
<keyword evidence="1 2" id="KW-0238">DNA-binding</keyword>
<dbReference type="RefSeq" id="WP_034548067.1">
    <property type="nucleotide sequence ID" value="NZ_FSRN01000001.1"/>
</dbReference>
<protein>
    <submittedName>
        <fullName evidence="4">Transcriptional regulator, TetR family</fullName>
    </submittedName>
</protein>
<dbReference type="eggNOG" id="COG1309">
    <property type="taxonomic scope" value="Bacteria"/>
</dbReference>
<proteinExistence type="predicted"/>
<dbReference type="GO" id="GO:0003677">
    <property type="term" value="F:DNA binding"/>
    <property type="evidence" value="ECO:0007669"/>
    <property type="project" value="UniProtKB-UniRule"/>
</dbReference>